<feature type="compositionally biased region" description="Basic and acidic residues" evidence="1">
    <location>
        <begin position="291"/>
        <end position="309"/>
    </location>
</feature>
<accession>A0AAV3PCD1</accession>
<evidence type="ECO:0008006" key="4">
    <source>
        <dbReference type="Google" id="ProtNLM"/>
    </source>
</evidence>
<evidence type="ECO:0000313" key="2">
    <source>
        <dbReference type="EMBL" id="GAA0149284.1"/>
    </source>
</evidence>
<keyword evidence="3" id="KW-1185">Reference proteome</keyword>
<organism evidence="2 3">
    <name type="scientific">Lithospermum erythrorhizon</name>
    <name type="common">Purple gromwell</name>
    <name type="synonym">Lithospermum officinale var. erythrorhizon</name>
    <dbReference type="NCBI Taxonomy" id="34254"/>
    <lineage>
        <taxon>Eukaryota</taxon>
        <taxon>Viridiplantae</taxon>
        <taxon>Streptophyta</taxon>
        <taxon>Embryophyta</taxon>
        <taxon>Tracheophyta</taxon>
        <taxon>Spermatophyta</taxon>
        <taxon>Magnoliopsida</taxon>
        <taxon>eudicotyledons</taxon>
        <taxon>Gunneridae</taxon>
        <taxon>Pentapetalae</taxon>
        <taxon>asterids</taxon>
        <taxon>lamiids</taxon>
        <taxon>Boraginales</taxon>
        <taxon>Boraginaceae</taxon>
        <taxon>Boraginoideae</taxon>
        <taxon>Lithospermeae</taxon>
        <taxon>Lithospermum</taxon>
    </lineage>
</organism>
<dbReference type="Proteomes" id="UP001454036">
    <property type="component" value="Unassembled WGS sequence"/>
</dbReference>
<feature type="region of interest" description="Disordered" evidence="1">
    <location>
        <begin position="172"/>
        <end position="212"/>
    </location>
</feature>
<protein>
    <recommendedName>
        <fullName evidence="4">Retrotransposon gag domain-containing protein</fullName>
    </recommendedName>
</protein>
<feature type="region of interest" description="Disordered" evidence="1">
    <location>
        <begin position="286"/>
        <end position="309"/>
    </location>
</feature>
<reference evidence="2 3" key="1">
    <citation type="submission" date="2024-01" db="EMBL/GenBank/DDBJ databases">
        <title>The complete chloroplast genome sequence of Lithospermum erythrorhizon: insights into the phylogenetic relationship among Boraginaceae species and the maternal lineages of purple gromwells.</title>
        <authorList>
            <person name="Okada T."/>
            <person name="Watanabe K."/>
        </authorList>
    </citation>
    <scope>NUCLEOTIDE SEQUENCE [LARGE SCALE GENOMIC DNA]</scope>
</reference>
<evidence type="ECO:0000313" key="3">
    <source>
        <dbReference type="Proteomes" id="UP001454036"/>
    </source>
</evidence>
<name>A0AAV3PCD1_LITER</name>
<feature type="compositionally biased region" description="Polar residues" evidence="1">
    <location>
        <begin position="191"/>
        <end position="202"/>
    </location>
</feature>
<gene>
    <name evidence="2" type="ORF">LIER_36899</name>
</gene>
<sequence length="309" mass="35947">MDKFGAFIIDDEDEEALINLKQKPGEILRSYSNSFQRVLTNIPAMDERVSMIAFFLKYIKLEEAKKVAEEVSENLPRKDKLKSPKRKLVWDRLQRNPKKKQRGRSPGFKGHFIYPVGIAKLDLTVGEAPRTSTIRASFTIVDISDPSFNAYRETHTYCTPCYHFAITPEDEVPNHERSGRSFRRPKKGQGVLSTINSRGTSLKETHRQKRHRENDHAIMNATQPREMQDKLEVVSFDEQQPEKTFRIATQLDSQHMDKLIKLIQRYRGCLQEHQKKYREVFACRSKSPTSEAKEEELLGGKEHDNLERN</sequence>
<comment type="caution">
    <text evidence="2">The sequence shown here is derived from an EMBL/GenBank/DDBJ whole genome shotgun (WGS) entry which is preliminary data.</text>
</comment>
<evidence type="ECO:0000256" key="1">
    <source>
        <dbReference type="SAM" id="MobiDB-lite"/>
    </source>
</evidence>
<proteinExistence type="predicted"/>
<dbReference type="EMBL" id="BAABME010017227">
    <property type="protein sequence ID" value="GAA0149284.1"/>
    <property type="molecule type" value="Genomic_DNA"/>
</dbReference>
<dbReference type="AlphaFoldDB" id="A0AAV3PCD1"/>